<dbReference type="PROSITE" id="PS50937">
    <property type="entry name" value="HTH_MERR_2"/>
    <property type="match status" value="1"/>
</dbReference>
<dbReference type="PROSITE" id="PS00552">
    <property type="entry name" value="HTH_MERR_1"/>
    <property type="match status" value="1"/>
</dbReference>
<sequence>MKTIGKLAKELDINVETIRFYEKKGLISQPIKPENGYRLYSSAIADKLRFIAKAKALGFTLKEISSLMSMENNCAQVESLGLQKLDIIRNKIFDLQRLESVISKMTNSCKTNQDQYSCPIIDSLK</sequence>
<dbReference type="GO" id="GO:0003677">
    <property type="term" value="F:DNA binding"/>
    <property type="evidence" value="ECO:0007669"/>
    <property type="project" value="UniProtKB-KW"/>
</dbReference>
<reference evidence="3 4" key="1">
    <citation type="submission" date="2017-08" db="EMBL/GenBank/DDBJ databases">
        <title>Complete genome of Colwellia sp. NB097-1, a psychrophile bacterium ioslated from Bering Sea.</title>
        <authorList>
            <person name="Chen X."/>
        </authorList>
    </citation>
    <scope>NUCLEOTIDE SEQUENCE [LARGE SCALE GENOMIC DNA]</scope>
    <source>
        <strain evidence="3 4">NB097-1</strain>
    </source>
</reference>
<evidence type="ECO:0000256" key="1">
    <source>
        <dbReference type="ARBA" id="ARBA00023125"/>
    </source>
</evidence>
<gene>
    <name evidence="3" type="ORF">B5D82_03355</name>
</gene>
<dbReference type="Gene3D" id="1.10.1660.10">
    <property type="match status" value="1"/>
</dbReference>
<dbReference type="InterPro" id="IPR000551">
    <property type="entry name" value="MerR-type_HTH_dom"/>
</dbReference>
<dbReference type="PANTHER" id="PTHR30204">
    <property type="entry name" value="REDOX-CYCLING DRUG-SENSING TRANSCRIPTIONAL ACTIVATOR SOXR"/>
    <property type="match status" value="1"/>
</dbReference>
<dbReference type="EMBL" id="CP020465">
    <property type="protein sequence ID" value="ASP46898.1"/>
    <property type="molecule type" value="Genomic_DNA"/>
</dbReference>
<dbReference type="SMART" id="SM00422">
    <property type="entry name" value="HTH_MERR"/>
    <property type="match status" value="1"/>
</dbReference>
<dbReference type="PANTHER" id="PTHR30204:SF92">
    <property type="entry name" value="HTH-TYPE TRANSCRIPTIONAL REGULATOR ZNTR"/>
    <property type="match status" value="1"/>
</dbReference>
<keyword evidence="4" id="KW-1185">Reference proteome</keyword>
<evidence type="ECO:0000313" key="4">
    <source>
        <dbReference type="Proteomes" id="UP000202259"/>
    </source>
</evidence>
<dbReference type="SUPFAM" id="SSF46955">
    <property type="entry name" value="Putative DNA-binding domain"/>
    <property type="match status" value="1"/>
</dbReference>
<dbReference type="KEGG" id="cber:B5D82_03355"/>
<dbReference type="Pfam" id="PF13411">
    <property type="entry name" value="MerR_1"/>
    <property type="match status" value="1"/>
</dbReference>
<organism evidence="3 4">
    <name type="scientific">Cognaticolwellia beringensis</name>
    <dbReference type="NCBI Taxonomy" id="1967665"/>
    <lineage>
        <taxon>Bacteria</taxon>
        <taxon>Pseudomonadati</taxon>
        <taxon>Pseudomonadota</taxon>
        <taxon>Gammaproteobacteria</taxon>
        <taxon>Alteromonadales</taxon>
        <taxon>Colwelliaceae</taxon>
        <taxon>Cognaticolwellia</taxon>
    </lineage>
</organism>
<feature type="domain" description="HTH merR-type" evidence="2">
    <location>
        <begin position="1"/>
        <end position="70"/>
    </location>
</feature>
<dbReference type="InterPro" id="IPR009061">
    <property type="entry name" value="DNA-bd_dom_put_sf"/>
</dbReference>
<keyword evidence="1" id="KW-0238">DNA-binding</keyword>
<accession>A0A222G4Q8</accession>
<evidence type="ECO:0000259" key="2">
    <source>
        <dbReference type="PROSITE" id="PS50937"/>
    </source>
</evidence>
<dbReference type="InterPro" id="IPR047057">
    <property type="entry name" value="MerR_fam"/>
</dbReference>
<dbReference type="GO" id="GO:0003700">
    <property type="term" value="F:DNA-binding transcription factor activity"/>
    <property type="evidence" value="ECO:0007669"/>
    <property type="project" value="InterPro"/>
</dbReference>
<dbReference type="Proteomes" id="UP000202259">
    <property type="component" value="Chromosome"/>
</dbReference>
<protein>
    <submittedName>
        <fullName evidence="3">MerR family transcriptional regulator</fullName>
    </submittedName>
</protein>
<evidence type="ECO:0000313" key="3">
    <source>
        <dbReference type="EMBL" id="ASP46898.1"/>
    </source>
</evidence>
<proteinExistence type="predicted"/>
<dbReference type="PRINTS" id="PR00040">
    <property type="entry name" value="HTHMERR"/>
</dbReference>
<dbReference type="OrthoDB" id="9802039at2"/>
<dbReference type="AlphaFoldDB" id="A0A222G4Q8"/>
<dbReference type="RefSeq" id="WP_081149242.1">
    <property type="nucleotide sequence ID" value="NZ_CP020465.1"/>
</dbReference>
<name>A0A222G4Q8_9GAMM</name>